<gene>
    <name evidence="1" type="ORF">ASZ90_007779</name>
</gene>
<sequence>MGNYRNKKIIYSINVTDIQEVAQEVLDRKLNKEEIIKIKESIGDYLDWFQAIENSINKHITTDKHVED</sequence>
<reference evidence="1" key="1">
    <citation type="journal article" date="2015" name="Proc. Natl. Acad. Sci. U.S.A.">
        <title>Networks of energetic and metabolic interactions define dynamics in microbial communities.</title>
        <authorList>
            <person name="Embree M."/>
            <person name="Liu J.K."/>
            <person name="Al-Bassam M.M."/>
            <person name="Zengler K."/>
        </authorList>
    </citation>
    <scope>NUCLEOTIDE SEQUENCE</scope>
</reference>
<protein>
    <submittedName>
        <fullName evidence="1">Uncharacterized protein</fullName>
    </submittedName>
</protein>
<proteinExistence type="predicted"/>
<accession>A0A0W8FNW8</accession>
<dbReference type="EMBL" id="LNQE01000966">
    <property type="protein sequence ID" value="KUG22449.1"/>
    <property type="molecule type" value="Genomic_DNA"/>
</dbReference>
<name>A0A0W8FNW8_9ZZZZ</name>
<evidence type="ECO:0000313" key="1">
    <source>
        <dbReference type="EMBL" id="KUG22449.1"/>
    </source>
</evidence>
<comment type="caution">
    <text evidence="1">The sequence shown here is derived from an EMBL/GenBank/DDBJ whole genome shotgun (WGS) entry which is preliminary data.</text>
</comment>
<organism evidence="1">
    <name type="scientific">hydrocarbon metagenome</name>
    <dbReference type="NCBI Taxonomy" id="938273"/>
    <lineage>
        <taxon>unclassified sequences</taxon>
        <taxon>metagenomes</taxon>
        <taxon>ecological metagenomes</taxon>
    </lineage>
</organism>
<dbReference type="AlphaFoldDB" id="A0A0W8FNW8"/>